<evidence type="ECO:0000313" key="2">
    <source>
        <dbReference type="EMBL" id="VEN56238.1"/>
    </source>
</evidence>
<proteinExistence type="predicted"/>
<feature type="transmembrane region" description="Helical" evidence="1">
    <location>
        <begin position="52"/>
        <end position="82"/>
    </location>
</feature>
<dbReference type="Proteomes" id="UP000410492">
    <property type="component" value="Unassembled WGS sequence"/>
</dbReference>
<evidence type="ECO:0000256" key="1">
    <source>
        <dbReference type="SAM" id="Phobius"/>
    </source>
</evidence>
<feature type="transmembrane region" description="Helical" evidence="1">
    <location>
        <begin position="24"/>
        <end position="46"/>
    </location>
</feature>
<reference evidence="2 3" key="1">
    <citation type="submission" date="2019-01" db="EMBL/GenBank/DDBJ databases">
        <authorList>
            <person name="Sayadi A."/>
        </authorList>
    </citation>
    <scope>NUCLEOTIDE SEQUENCE [LARGE SCALE GENOMIC DNA]</scope>
</reference>
<gene>
    <name evidence="2" type="ORF">CALMAC_LOCUS15185</name>
</gene>
<keyword evidence="1" id="KW-0472">Membrane</keyword>
<sequence>MLPSLFVRIFIFFKKDLFIFDTKTHFLAFIIGRFVLQLLFKCTLYFFQADVWNGFCFVFIAAILEYNTTFFTFIAVVFIFFAQKFYRSNQTSPYVECNFFFA</sequence>
<name>A0A653D7Y8_CALMS</name>
<organism evidence="2 3">
    <name type="scientific">Callosobruchus maculatus</name>
    <name type="common">Southern cowpea weevil</name>
    <name type="synonym">Pulse bruchid</name>
    <dbReference type="NCBI Taxonomy" id="64391"/>
    <lineage>
        <taxon>Eukaryota</taxon>
        <taxon>Metazoa</taxon>
        <taxon>Ecdysozoa</taxon>
        <taxon>Arthropoda</taxon>
        <taxon>Hexapoda</taxon>
        <taxon>Insecta</taxon>
        <taxon>Pterygota</taxon>
        <taxon>Neoptera</taxon>
        <taxon>Endopterygota</taxon>
        <taxon>Coleoptera</taxon>
        <taxon>Polyphaga</taxon>
        <taxon>Cucujiformia</taxon>
        <taxon>Chrysomeloidea</taxon>
        <taxon>Chrysomelidae</taxon>
        <taxon>Bruchinae</taxon>
        <taxon>Bruchini</taxon>
        <taxon>Callosobruchus</taxon>
    </lineage>
</organism>
<keyword evidence="1" id="KW-1133">Transmembrane helix</keyword>
<evidence type="ECO:0000313" key="3">
    <source>
        <dbReference type="Proteomes" id="UP000410492"/>
    </source>
</evidence>
<keyword evidence="1" id="KW-0812">Transmembrane</keyword>
<feature type="non-terminal residue" evidence="2">
    <location>
        <position position="102"/>
    </location>
</feature>
<keyword evidence="3" id="KW-1185">Reference proteome</keyword>
<dbReference type="EMBL" id="CAACVG010010629">
    <property type="protein sequence ID" value="VEN56238.1"/>
    <property type="molecule type" value="Genomic_DNA"/>
</dbReference>
<accession>A0A653D7Y8</accession>
<dbReference type="AlphaFoldDB" id="A0A653D7Y8"/>
<protein>
    <submittedName>
        <fullName evidence="2">Uncharacterized protein</fullName>
    </submittedName>
</protein>